<proteinExistence type="predicted"/>
<dbReference type="OrthoDB" id="2426743at2"/>
<evidence type="ECO:0000256" key="1">
    <source>
        <dbReference type="SAM" id="Phobius"/>
    </source>
</evidence>
<feature type="domain" description="DUF1468" evidence="2">
    <location>
        <begin position="9"/>
        <end position="142"/>
    </location>
</feature>
<accession>A0A0M0G4S2</accession>
<feature type="transmembrane region" description="Helical" evidence="1">
    <location>
        <begin position="9"/>
        <end position="27"/>
    </location>
</feature>
<sequence length="148" mass="16749">MINTMNKKMGIILAVISVIYLYFSFTLPEYPYVPVDSDAVPIVLGFILLFLSVLLFFSKPQEDEEEKLPKGEGKVILAVLGFVLMFILLLEPLGFVLTTFLFISINSRFLGYKKWVSNIIVSLALPLSIYFLFVSFLKIQLPSGILPF</sequence>
<dbReference type="AlphaFoldDB" id="A0A0M0G4S2"/>
<feature type="transmembrane region" description="Helical" evidence="1">
    <location>
        <begin position="115"/>
        <end position="137"/>
    </location>
</feature>
<dbReference type="RefSeq" id="WP_053428159.1">
    <property type="nucleotide sequence ID" value="NZ_LGUE01000004.1"/>
</dbReference>
<feature type="transmembrane region" description="Helical" evidence="1">
    <location>
        <begin position="39"/>
        <end position="57"/>
    </location>
</feature>
<evidence type="ECO:0000259" key="2">
    <source>
        <dbReference type="Pfam" id="PF07331"/>
    </source>
</evidence>
<keyword evidence="1" id="KW-0472">Membrane</keyword>
<dbReference type="EMBL" id="LGUE01000004">
    <property type="protein sequence ID" value="KON84562.1"/>
    <property type="molecule type" value="Genomic_DNA"/>
</dbReference>
<feature type="transmembrane region" description="Helical" evidence="1">
    <location>
        <begin position="77"/>
        <end position="103"/>
    </location>
</feature>
<dbReference type="STRING" id="189381.GCA_900166615_01696"/>
<evidence type="ECO:0000313" key="3">
    <source>
        <dbReference type="EMBL" id="KON84562.1"/>
    </source>
</evidence>
<name>A0A0M0G4S2_9BACI</name>
<dbReference type="InterPro" id="IPR009936">
    <property type="entry name" value="DUF1468"/>
</dbReference>
<keyword evidence="1" id="KW-1133">Transmembrane helix</keyword>
<evidence type="ECO:0000313" key="4">
    <source>
        <dbReference type="Proteomes" id="UP000037405"/>
    </source>
</evidence>
<dbReference type="Pfam" id="PF07331">
    <property type="entry name" value="TctB"/>
    <property type="match status" value="1"/>
</dbReference>
<dbReference type="PATRIC" id="fig|189381.12.peg.2203"/>
<reference evidence="4" key="1">
    <citation type="submission" date="2015-07" db="EMBL/GenBank/DDBJ databases">
        <title>Fjat-14235 jcm11544.</title>
        <authorList>
            <person name="Liu B."/>
            <person name="Wang J."/>
            <person name="Zhu Y."/>
            <person name="Liu G."/>
            <person name="Chen Q."/>
            <person name="Chen Z."/>
            <person name="Lan J."/>
            <person name="Che J."/>
            <person name="Ge C."/>
            <person name="Shi H."/>
            <person name="Pan Z."/>
            <person name="Liu X."/>
        </authorList>
    </citation>
    <scope>NUCLEOTIDE SEQUENCE [LARGE SCALE GENOMIC DNA]</scope>
    <source>
        <strain evidence="4">JCM 11544</strain>
    </source>
</reference>
<dbReference type="Proteomes" id="UP000037405">
    <property type="component" value="Unassembled WGS sequence"/>
</dbReference>
<organism evidence="3 4">
    <name type="scientific">Rossellomorea marisflavi</name>
    <dbReference type="NCBI Taxonomy" id="189381"/>
    <lineage>
        <taxon>Bacteria</taxon>
        <taxon>Bacillati</taxon>
        <taxon>Bacillota</taxon>
        <taxon>Bacilli</taxon>
        <taxon>Bacillales</taxon>
        <taxon>Bacillaceae</taxon>
        <taxon>Rossellomorea</taxon>
    </lineage>
</organism>
<keyword evidence="4" id="KW-1185">Reference proteome</keyword>
<keyword evidence="1" id="KW-0812">Transmembrane</keyword>
<protein>
    <recommendedName>
        <fullName evidence="2">DUF1468 domain-containing protein</fullName>
    </recommendedName>
</protein>
<gene>
    <name evidence="3" type="ORF">AF331_10950</name>
</gene>
<comment type="caution">
    <text evidence="3">The sequence shown here is derived from an EMBL/GenBank/DDBJ whole genome shotgun (WGS) entry which is preliminary data.</text>
</comment>